<keyword evidence="11" id="KW-0472">Membrane</keyword>
<keyword evidence="6 12" id="KW-0479">Metal-binding</keyword>
<evidence type="ECO:0000256" key="4">
    <source>
        <dbReference type="ARBA" id="ARBA00022617"/>
    </source>
</evidence>
<dbReference type="InterPro" id="IPR001128">
    <property type="entry name" value="Cyt_P450"/>
</dbReference>
<evidence type="ECO:0000256" key="10">
    <source>
        <dbReference type="ARBA" id="ARBA00023033"/>
    </source>
</evidence>
<accession>A0A5P1FDR7</accession>
<dbReference type="GO" id="GO:0005506">
    <property type="term" value="F:iron ion binding"/>
    <property type="evidence" value="ECO:0007669"/>
    <property type="project" value="InterPro"/>
</dbReference>
<evidence type="ECO:0008006" key="16">
    <source>
        <dbReference type="Google" id="ProtNLM"/>
    </source>
</evidence>
<dbReference type="Gramene" id="ONK76508">
    <property type="protein sequence ID" value="ONK76508"/>
    <property type="gene ID" value="A4U43_C03F28840"/>
</dbReference>
<comment type="subcellular location">
    <subcellularLocation>
        <location evidence="2">Membrane</location>
        <topology evidence="2">Single-pass membrane protein</topology>
    </subcellularLocation>
</comment>
<comment type="similarity">
    <text evidence="3 13">Belongs to the cytochrome P450 family.</text>
</comment>
<evidence type="ECO:0000256" key="9">
    <source>
        <dbReference type="ARBA" id="ARBA00023004"/>
    </source>
</evidence>
<dbReference type="PANTHER" id="PTHR47953">
    <property type="entry name" value="OS08G0105600 PROTEIN"/>
    <property type="match status" value="1"/>
</dbReference>
<dbReference type="CDD" id="cd11072">
    <property type="entry name" value="CYP71-like"/>
    <property type="match status" value="1"/>
</dbReference>
<comment type="cofactor">
    <cofactor evidence="1 12">
        <name>heme</name>
        <dbReference type="ChEBI" id="CHEBI:30413"/>
    </cofactor>
</comment>
<dbReference type="PRINTS" id="PR00385">
    <property type="entry name" value="P450"/>
</dbReference>
<dbReference type="AlphaFoldDB" id="A0A5P1FDR7"/>
<dbReference type="Proteomes" id="UP000243459">
    <property type="component" value="Chromosome 3"/>
</dbReference>
<evidence type="ECO:0000256" key="3">
    <source>
        <dbReference type="ARBA" id="ARBA00010617"/>
    </source>
</evidence>
<sequence>MHHLIGSLPHHILRDLAKTYGPLMHLKLGEISTIVVSSKEMTREIMKDHDIKFASRPNILSAKIMLYDRRDLVFAPYGEYWRQLRKLFVVELLSAKRVQSFRSIREEEALGLMRKIGSMSPLPVNLTELLHSFGNDMTAQIAFGNKCKDVGTYLKAMKEGLELSSGFCLADLFPSSTLIRSVTRLKFKLERCHHKVDRILERIILDHKDKRGMEFKNAETLEENFLDVLFNLQAHGGLGIYLTDTNIKAIIFDVFAAGSGTTAAAMTWTMSELIQNPRVLKKAQAEVREVVGCEGKVTEDHIKKLNYLKLVVKETLRLHPSAPLLIPRECSEQCQVHGYDIPAGTRVVFNAWAMGRDPMYWDEPERFRPERFEGSSVDLKRTDFEFIPFGAGRRICPGILFGLASMELVLANLLFYFEWSLPEGIKELDMTEKFGLGARRKYDLILCATPYVSL</sequence>
<keyword evidence="8 13" id="KW-0560">Oxidoreductase</keyword>
<reference evidence="15" key="1">
    <citation type="journal article" date="2017" name="Nat. Commun.">
        <title>The asparagus genome sheds light on the origin and evolution of a young Y chromosome.</title>
        <authorList>
            <person name="Harkess A."/>
            <person name="Zhou J."/>
            <person name="Xu C."/>
            <person name="Bowers J.E."/>
            <person name="Van der Hulst R."/>
            <person name="Ayyampalayam S."/>
            <person name="Mercati F."/>
            <person name="Riccardi P."/>
            <person name="McKain M.R."/>
            <person name="Kakrana A."/>
            <person name="Tang H."/>
            <person name="Ray J."/>
            <person name="Groenendijk J."/>
            <person name="Arikit S."/>
            <person name="Mathioni S.M."/>
            <person name="Nakano M."/>
            <person name="Shan H."/>
            <person name="Telgmann-Rauber A."/>
            <person name="Kanno A."/>
            <person name="Yue Z."/>
            <person name="Chen H."/>
            <person name="Li W."/>
            <person name="Chen Y."/>
            <person name="Xu X."/>
            <person name="Zhang Y."/>
            <person name="Luo S."/>
            <person name="Chen H."/>
            <person name="Gao J."/>
            <person name="Mao Z."/>
            <person name="Pires J.C."/>
            <person name="Luo M."/>
            <person name="Kudrna D."/>
            <person name="Wing R.A."/>
            <person name="Meyers B.C."/>
            <person name="Yi K."/>
            <person name="Kong H."/>
            <person name="Lavrijsen P."/>
            <person name="Sunseri F."/>
            <person name="Falavigna A."/>
            <person name="Ye Y."/>
            <person name="Leebens-Mack J.H."/>
            <person name="Chen G."/>
        </authorList>
    </citation>
    <scope>NUCLEOTIDE SEQUENCE [LARGE SCALE GENOMIC DNA]</scope>
    <source>
        <strain evidence="15">cv. DH0086</strain>
    </source>
</reference>
<dbReference type="OMA" id="WHKPYEF"/>
<dbReference type="Gene3D" id="1.10.630.10">
    <property type="entry name" value="Cytochrome P450"/>
    <property type="match status" value="1"/>
</dbReference>
<dbReference type="PRINTS" id="PR00463">
    <property type="entry name" value="EP450I"/>
</dbReference>
<evidence type="ECO:0000256" key="7">
    <source>
        <dbReference type="ARBA" id="ARBA00022989"/>
    </source>
</evidence>
<keyword evidence="9 12" id="KW-0408">Iron</keyword>
<gene>
    <name evidence="14" type="ORF">A4U43_C03F28840</name>
</gene>
<keyword evidence="15" id="KW-1185">Reference proteome</keyword>
<dbReference type="FunFam" id="1.10.630.10:FF:000043">
    <property type="entry name" value="Cytochrome P450 99A2"/>
    <property type="match status" value="1"/>
</dbReference>
<evidence type="ECO:0000256" key="1">
    <source>
        <dbReference type="ARBA" id="ARBA00001971"/>
    </source>
</evidence>
<dbReference type="InterPro" id="IPR052306">
    <property type="entry name" value="CYP450_71D"/>
</dbReference>
<feature type="binding site" description="axial binding residue" evidence="12">
    <location>
        <position position="396"/>
    </location>
    <ligand>
        <name>heme</name>
        <dbReference type="ChEBI" id="CHEBI:30413"/>
    </ligand>
    <ligandPart>
        <name>Fe</name>
        <dbReference type="ChEBI" id="CHEBI:18248"/>
    </ligandPart>
</feature>
<dbReference type="SUPFAM" id="SSF48264">
    <property type="entry name" value="Cytochrome P450"/>
    <property type="match status" value="1"/>
</dbReference>
<dbReference type="InterPro" id="IPR002401">
    <property type="entry name" value="Cyt_P450_E_grp-I"/>
</dbReference>
<dbReference type="PANTHER" id="PTHR47953:SF19">
    <property type="entry name" value="OS06G0641600 PROTEIN"/>
    <property type="match status" value="1"/>
</dbReference>
<dbReference type="InterPro" id="IPR017972">
    <property type="entry name" value="Cyt_P450_CS"/>
</dbReference>
<evidence type="ECO:0000256" key="5">
    <source>
        <dbReference type="ARBA" id="ARBA00022692"/>
    </source>
</evidence>
<keyword evidence="4 12" id="KW-0349">Heme</keyword>
<keyword evidence="7" id="KW-1133">Transmembrane helix</keyword>
<dbReference type="InterPro" id="IPR036396">
    <property type="entry name" value="Cyt_P450_sf"/>
</dbReference>
<keyword evidence="5" id="KW-0812">Transmembrane</keyword>
<dbReference type="GO" id="GO:0016020">
    <property type="term" value="C:membrane"/>
    <property type="evidence" value="ECO:0007669"/>
    <property type="project" value="UniProtKB-SubCell"/>
</dbReference>
<dbReference type="GO" id="GO:0016705">
    <property type="term" value="F:oxidoreductase activity, acting on paired donors, with incorporation or reduction of molecular oxygen"/>
    <property type="evidence" value="ECO:0007669"/>
    <property type="project" value="InterPro"/>
</dbReference>
<organism evidence="14 15">
    <name type="scientific">Asparagus officinalis</name>
    <name type="common">Garden asparagus</name>
    <dbReference type="NCBI Taxonomy" id="4686"/>
    <lineage>
        <taxon>Eukaryota</taxon>
        <taxon>Viridiplantae</taxon>
        <taxon>Streptophyta</taxon>
        <taxon>Embryophyta</taxon>
        <taxon>Tracheophyta</taxon>
        <taxon>Spermatophyta</taxon>
        <taxon>Magnoliopsida</taxon>
        <taxon>Liliopsida</taxon>
        <taxon>Asparagales</taxon>
        <taxon>Asparagaceae</taxon>
        <taxon>Asparagoideae</taxon>
        <taxon>Asparagus</taxon>
    </lineage>
</organism>
<dbReference type="EMBL" id="CM007383">
    <property type="protein sequence ID" value="ONK76508.1"/>
    <property type="molecule type" value="Genomic_DNA"/>
</dbReference>
<evidence type="ECO:0000256" key="11">
    <source>
        <dbReference type="ARBA" id="ARBA00023136"/>
    </source>
</evidence>
<evidence type="ECO:0000313" key="15">
    <source>
        <dbReference type="Proteomes" id="UP000243459"/>
    </source>
</evidence>
<protein>
    <recommendedName>
        <fullName evidence="16">Cytochrome P450</fullName>
    </recommendedName>
</protein>
<evidence type="ECO:0000256" key="6">
    <source>
        <dbReference type="ARBA" id="ARBA00022723"/>
    </source>
</evidence>
<dbReference type="Pfam" id="PF00067">
    <property type="entry name" value="p450"/>
    <property type="match status" value="1"/>
</dbReference>
<evidence type="ECO:0000256" key="12">
    <source>
        <dbReference type="PIRSR" id="PIRSR602401-1"/>
    </source>
</evidence>
<name>A0A5P1FDR7_ASPOF</name>
<evidence type="ECO:0000256" key="2">
    <source>
        <dbReference type="ARBA" id="ARBA00004167"/>
    </source>
</evidence>
<dbReference type="GO" id="GO:0020037">
    <property type="term" value="F:heme binding"/>
    <property type="evidence" value="ECO:0007669"/>
    <property type="project" value="InterPro"/>
</dbReference>
<proteinExistence type="inferred from homology"/>
<keyword evidence="10 13" id="KW-0503">Monooxygenase</keyword>
<evidence type="ECO:0000256" key="13">
    <source>
        <dbReference type="RuleBase" id="RU000461"/>
    </source>
</evidence>
<dbReference type="GO" id="GO:0004497">
    <property type="term" value="F:monooxygenase activity"/>
    <property type="evidence" value="ECO:0007669"/>
    <property type="project" value="UniProtKB-KW"/>
</dbReference>
<evidence type="ECO:0000256" key="8">
    <source>
        <dbReference type="ARBA" id="ARBA00023002"/>
    </source>
</evidence>
<evidence type="ECO:0000313" key="14">
    <source>
        <dbReference type="EMBL" id="ONK76508.1"/>
    </source>
</evidence>
<dbReference type="PROSITE" id="PS00086">
    <property type="entry name" value="CYTOCHROME_P450"/>
    <property type="match status" value="1"/>
</dbReference>